<dbReference type="SUPFAM" id="SSF51971">
    <property type="entry name" value="Nucleotide-binding domain"/>
    <property type="match status" value="1"/>
</dbReference>
<dbReference type="InterPro" id="IPR009051">
    <property type="entry name" value="Helical_ferredxn"/>
</dbReference>
<comment type="caution">
    <text evidence="4">The sequence shown here is derived from an EMBL/GenBank/DDBJ whole genome shotgun (WGS) entry which is preliminary data.</text>
</comment>
<evidence type="ECO:0000313" key="4">
    <source>
        <dbReference type="EMBL" id="EFB35753.1"/>
    </source>
</evidence>
<feature type="compositionally biased region" description="Polar residues" evidence="1">
    <location>
        <begin position="18"/>
        <end position="33"/>
    </location>
</feature>
<dbReference type="InterPro" id="IPR023753">
    <property type="entry name" value="FAD/NAD-binding_dom"/>
</dbReference>
<protein>
    <submittedName>
        <fullName evidence="4">Glutamate synthase (NADPH), homotetrameric</fullName>
    </submittedName>
</protein>
<dbReference type="PRINTS" id="PR00419">
    <property type="entry name" value="ADXRDTASE"/>
</dbReference>
<dbReference type="Proteomes" id="UP000004477">
    <property type="component" value="Unassembled WGS sequence"/>
</dbReference>
<evidence type="ECO:0000256" key="1">
    <source>
        <dbReference type="SAM" id="MobiDB-lite"/>
    </source>
</evidence>
<gene>
    <name evidence="4" type="ORF">PREVCOP_04657</name>
</gene>
<feature type="domain" description="FAD/NAD(P)-binding" evidence="2">
    <location>
        <begin position="171"/>
        <end position="463"/>
    </location>
</feature>
<dbReference type="AlphaFoldDB" id="D1PBS7"/>
<dbReference type="PANTHER" id="PTHR42783:SF3">
    <property type="entry name" value="GLUTAMATE SYNTHASE [NADPH] SMALL CHAIN-RELATED"/>
    <property type="match status" value="1"/>
</dbReference>
<evidence type="ECO:0000313" key="5">
    <source>
        <dbReference type="Proteomes" id="UP000004477"/>
    </source>
</evidence>
<accession>D1PBS7</accession>
<dbReference type="STRING" id="537011.PREVCOP_04657"/>
<evidence type="ECO:0000259" key="2">
    <source>
        <dbReference type="Pfam" id="PF07992"/>
    </source>
</evidence>
<evidence type="ECO:0000259" key="3">
    <source>
        <dbReference type="Pfam" id="PF14691"/>
    </source>
</evidence>
<name>D1PBS7_9BACT</name>
<dbReference type="GO" id="GO:0051536">
    <property type="term" value="F:iron-sulfur cluster binding"/>
    <property type="evidence" value="ECO:0007669"/>
    <property type="project" value="InterPro"/>
</dbReference>
<organism evidence="4 5">
    <name type="scientific">Segatella copri DSM 18205</name>
    <dbReference type="NCBI Taxonomy" id="537011"/>
    <lineage>
        <taxon>Bacteria</taxon>
        <taxon>Pseudomonadati</taxon>
        <taxon>Bacteroidota</taxon>
        <taxon>Bacteroidia</taxon>
        <taxon>Bacteroidales</taxon>
        <taxon>Prevotellaceae</taxon>
        <taxon>Segatella</taxon>
    </lineage>
</organism>
<dbReference type="Pfam" id="PF14691">
    <property type="entry name" value="Fer4_20"/>
    <property type="match status" value="1"/>
</dbReference>
<dbReference type="InterPro" id="IPR028261">
    <property type="entry name" value="DPD_II"/>
</dbReference>
<dbReference type="InterPro" id="IPR036188">
    <property type="entry name" value="FAD/NAD-bd_sf"/>
</dbReference>
<dbReference type="SUPFAM" id="SSF46548">
    <property type="entry name" value="alpha-helical ferredoxin"/>
    <property type="match status" value="1"/>
</dbReference>
<sequence>MSEQKEMKNMKNAAEAQTAGQNTTETIVKQTETADAAKQNDAAEQQTDAAAFQVVNEGFSTHEAIEEAKRCLHCKIPQCKKGCPIGNDIPDFVHELSMGNMGAAMSIINAKSNLPAICGRVCPHEKQCQGNCVLGKKGKPVQIGKLEQFIADFDTKMNLSREMLPQKTRGRVAVIGSGPAGLTVAGDLARQGFNVTIFEGQAEPGGVLMYGIPEYRLPKSVVRDEVAKIAALGVQFITNCMVGENNVTIDSLFRAGYDAIFMGTGTSVPQNMDSTPGSKLHGVSQSTYFLHNVNAYNEGALTRDMVPLRDGEKVGVIGGGNVAMDAARTAIRLGADVTVLYRKTQEEMPAIRSEYEDAVKEGVKFEWKTTVEAFLKGKNGRLGSCVLNTPEGERVEKFDRIYLAIGSRPANRIVSTTAGIEVDEKGYVKVVERPFGMTTRRGVFAGGDVVHRPQTVVLAMKAAKEVAQGIAQYVDAIKLLEEAKRIEQRGIVE</sequence>
<reference evidence="4" key="1">
    <citation type="submission" date="2009-11" db="EMBL/GenBank/DDBJ databases">
        <authorList>
            <person name="Weinstock G."/>
            <person name="Sodergren E."/>
            <person name="Clifton S."/>
            <person name="Fulton L."/>
            <person name="Fulton B."/>
            <person name="Courtney L."/>
            <person name="Fronick C."/>
            <person name="Harrison M."/>
            <person name="Strong C."/>
            <person name="Farmer C."/>
            <person name="Delahaunty K."/>
            <person name="Markovic C."/>
            <person name="Hall O."/>
            <person name="Minx P."/>
            <person name="Tomlinson C."/>
            <person name="Mitreva M."/>
            <person name="Nelson J."/>
            <person name="Hou S."/>
            <person name="Wollam A."/>
            <person name="Pepin K.H."/>
            <person name="Johnson M."/>
            <person name="Bhonagiri V."/>
            <person name="Nash W.E."/>
            <person name="Warren W."/>
            <person name="Chinwalla A."/>
            <person name="Mardis E.R."/>
            <person name="Wilson R.K."/>
        </authorList>
    </citation>
    <scope>NUCLEOTIDE SEQUENCE [LARGE SCALE GENOMIC DNA]</scope>
    <source>
        <strain evidence="4">DSM 18205</strain>
    </source>
</reference>
<proteinExistence type="predicted"/>
<dbReference type="PANTHER" id="PTHR42783">
    <property type="entry name" value="GLUTAMATE SYNTHASE [NADPH] SMALL CHAIN"/>
    <property type="match status" value="1"/>
</dbReference>
<dbReference type="PaxDb" id="537011-PREVCOP_04657"/>
<dbReference type="Gene3D" id="3.50.50.60">
    <property type="entry name" value="FAD/NAD(P)-binding domain"/>
    <property type="match status" value="2"/>
</dbReference>
<dbReference type="GO" id="GO:0016491">
    <property type="term" value="F:oxidoreductase activity"/>
    <property type="evidence" value="ECO:0007669"/>
    <property type="project" value="InterPro"/>
</dbReference>
<keyword evidence="5" id="KW-1185">Reference proteome</keyword>
<dbReference type="Pfam" id="PF07992">
    <property type="entry name" value="Pyr_redox_2"/>
    <property type="match status" value="1"/>
</dbReference>
<dbReference type="HOGENOM" id="CLU_000422_3_3_10"/>
<dbReference type="EMBL" id="ACBX02000012">
    <property type="protein sequence ID" value="EFB35753.1"/>
    <property type="molecule type" value="Genomic_DNA"/>
</dbReference>
<feature type="region of interest" description="Disordered" evidence="1">
    <location>
        <begin position="1"/>
        <end position="44"/>
    </location>
</feature>
<feature type="domain" description="Dihydroprymidine dehydrogenase" evidence="3">
    <location>
        <begin position="51"/>
        <end position="157"/>
    </location>
</feature>
<dbReference type="Gene3D" id="1.10.1060.10">
    <property type="entry name" value="Alpha-helical ferredoxin"/>
    <property type="match status" value="1"/>
</dbReference>